<dbReference type="RefSeq" id="WP_219797479.1">
    <property type="nucleotide sequence ID" value="NZ_CP080095.1"/>
</dbReference>
<dbReference type="EMBL" id="CP080095">
    <property type="protein sequence ID" value="QYD68086.1"/>
    <property type="molecule type" value="Genomic_DNA"/>
</dbReference>
<dbReference type="Pfam" id="PF13561">
    <property type="entry name" value="adh_short_C2"/>
    <property type="match status" value="1"/>
</dbReference>
<name>A0ABX8UHS8_9BURK</name>
<gene>
    <name evidence="3" type="ORF">KZJ38_17640</name>
</gene>
<dbReference type="PANTHER" id="PTHR43639">
    <property type="entry name" value="OXIDOREDUCTASE, SHORT-CHAIN DEHYDROGENASE/REDUCTASE FAMILY (AFU_ORTHOLOGUE AFUA_5G02870)"/>
    <property type="match status" value="1"/>
</dbReference>
<reference evidence="3 4" key="1">
    <citation type="submission" date="2021-07" db="EMBL/GenBank/DDBJ databases">
        <title>Paraburkholderia edwinii protects Aspergillus sp. from phenazines by acting as a toxin sponge.</title>
        <authorList>
            <person name="Dahlstrom K.M."/>
            <person name="Newman D.K."/>
        </authorList>
    </citation>
    <scope>NUCLEOTIDE SEQUENCE [LARGE SCALE GENOMIC DNA]</scope>
    <source>
        <strain evidence="3 4">Pe01</strain>
    </source>
</reference>
<sequence length="250" mass="25779">MAFDFNGKRVVVAGGSRGIGRGIALAFAQSGAAVSVCARNPDSLKAIDAELRTHGHPVHTATCDLAVAEQIARYIAAAGDALGGIDILINNASGFGGGDSEAGWEAGFNVDLMATVRAGHAALPFLRQSESGAIVNVTSIAALHPSTRTTSYAAIKAAVAHYTASHALALAPDRIRVNAVAPGSVEFPGGSWEQRKTTDPKLYEGTLRHIPYGRFGTPDDIANAVLFLASPYAGWVTGQSLVVDGGQTLT</sequence>
<protein>
    <submittedName>
        <fullName evidence="3">SDR family oxidoreductase</fullName>
    </submittedName>
</protein>
<dbReference type="InterPro" id="IPR036291">
    <property type="entry name" value="NAD(P)-bd_dom_sf"/>
</dbReference>
<dbReference type="SUPFAM" id="SSF51735">
    <property type="entry name" value="NAD(P)-binding Rossmann-fold domains"/>
    <property type="match status" value="1"/>
</dbReference>
<evidence type="ECO:0000313" key="3">
    <source>
        <dbReference type="EMBL" id="QYD68086.1"/>
    </source>
</evidence>
<evidence type="ECO:0000256" key="2">
    <source>
        <dbReference type="ARBA" id="ARBA00023002"/>
    </source>
</evidence>
<dbReference type="PRINTS" id="PR00080">
    <property type="entry name" value="SDRFAMILY"/>
</dbReference>
<proteinExistence type="inferred from homology"/>
<dbReference type="Proteomes" id="UP000826462">
    <property type="component" value="Chromosome 1"/>
</dbReference>
<dbReference type="InterPro" id="IPR002347">
    <property type="entry name" value="SDR_fam"/>
</dbReference>
<dbReference type="PANTHER" id="PTHR43639:SF1">
    <property type="entry name" value="SHORT-CHAIN DEHYDROGENASE_REDUCTASE FAMILY PROTEIN"/>
    <property type="match status" value="1"/>
</dbReference>
<keyword evidence="2" id="KW-0560">Oxidoreductase</keyword>
<dbReference type="Gene3D" id="3.40.50.720">
    <property type="entry name" value="NAD(P)-binding Rossmann-like Domain"/>
    <property type="match status" value="1"/>
</dbReference>
<organism evidence="3 4">
    <name type="scientific">Paraburkholderia edwinii</name>
    <dbReference type="NCBI Taxonomy" id="2861782"/>
    <lineage>
        <taxon>Bacteria</taxon>
        <taxon>Pseudomonadati</taxon>
        <taxon>Pseudomonadota</taxon>
        <taxon>Betaproteobacteria</taxon>
        <taxon>Burkholderiales</taxon>
        <taxon>Burkholderiaceae</taxon>
        <taxon>Paraburkholderia</taxon>
    </lineage>
</organism>
<evidence type="ECO:0000313" key="4">
    <source>
        <dbReference type="Proteomes" id="UP000826462"/>
    </source>
</evidence>
<evidence type="ECO:0000256" key="1">
    <source>
        <dbReference type="ARBA" id="ARBA00006484"/>
    </source>
</evidence>
<dbReference type="PRINTS" id="PR00081">
    <property type="entry name" value="GDHRDH"/>
</dbReference>
<accession>A0ABX8UHS8</accession>
<comment type="similarity">
    <text evidence="1">Belongs to the short-chain dehydrogenases/reductases (SDR) family.</text>
</comment>
<keyword evidence="4" id="KW-1185">Reference proteome</keyword>